<evidence type="ECO:0008006" key="3">
    <source>
        <dbReference type="Google" id="ProtNLM"/>
    </source>
</evidence>
<dbReference type="EMBL" id="JBAWTH010000074">
    <property type="protein sequence ID" value="KAL2279642.1"/>
    <property type="molecule type" value="Genomic_DNA"/>
</dbReference>
<comment type="caution">
    <text evidence="1">The sequence shown here is derived from an EMBL/GenBank/DDBJ whole genome shotgun (WGS) entry which is preliminary data.</text>
</comment>
<dbReference type="Proteomes" id="UP001600888">
    <property type="component" value="Unassembled WGS sequence"/>
</dbReference>
<protein>
    <recommendedName>
        <fullName evidence="3">NAD-specific glutamate dehydrogenase</fullName>
    </recommendedName>
</protein>
<keyword evidence="2" id="KW-1185">Reference proteome</keyword>
<sequence>MKSLVLSIGLYLLDNVYHHGVQLLRLLQATNLANDGVSIHGGHLLGELRRLLIALDVLETERHLSGIKKAAAVLAQLRKRSSGSNESLLSTKLSEGSTADALDGILKMGVANAGDDLLDVRSLLLLRGLVLGGDQVGGVGQSLLDLSEDLLILQGVVDGALLAVVSVVGGGGVASVDSVQLTLDEGLEVLYPVDAVDWGVLALEGQLLHNPLVELLELDVEASVGLLRGDNSVDSRVGVAGTLVVTVEALCRGVLRVLDVIGKGGGGVDHVLASNDSERLEVVGTLVDALSDDRCDELEDGGANRAGDNIGICDDVFCCALGADLDDLVLLGGVQLVHNFGHDIGKDDLISAVVQEAGDEATANVASAKVNGLERLVRHCDRTLRELTDEDV</sequence>
<name>A0ABR4EB48_9PEZI</name>
<organism evidence="1 2">
    <name type="scientific">Diaporthe vaccinii</name>
    <dbReference type="NCBI Taxonomy" id="105482"/>
    <lineage>
        <taxon>Eukaryota</taxon>
        <taxon>Fungi</taxon>
        <taxon>Dikarya</taxon>
        <taxon>Ascomycota</taxon>
        <taxon>Pezizomycotina</taxon>
        <taxon>Sordariomycetes</taxon>
        <taxon>Sordariomycetidae</taxon>
        <taxon>Diaporthales</taxon>
        <taxon>Diaporthaceae</taxon>
        <taxon>Diaporthe</taxon>
        <taxon>Diaporthe eres species complex</taxon>
    </lineage>
</organism>
<evidence type="ECO:0000313" key="2">
    <source>
        <dbReference type="Proteomes" id="UP001600888"/>
    </source>
</evidence>
<proteinExistence type="predicted"/>
<gene>
    <name evidence="1" type="ORF">FJTKL_13324</name>
</gene>
<accession>A0ABR4EB48</accession>
<reference evidence="1 2" key="1">
    <citation type="submission" date="2024-03" db="EMBL/GenBank/DDBJ databases">
        <title>A high-quality draft genome sequence of Diaporthe vaccinii, a causative agent of upright dieback and viscid rot disease in cranberry plants.</title>
        <authorList>
            <person name="Sarrasin M."/>
            <person name="Lang B.F."/>
            <person name="Burger G."/>
        </authorList>
    </citation>
    <scope>NUCLEOTIDE SEQUENCE [LARGE SCALE GENOMIC DNA]</scope>
    <source>
        <strain evidence="1 2">IS7</strain>
    </source>
</reference>
<evidence type="ECO:0000313" key="1">
    <source>
        <dbReference type="EMBL" id="KAL2279642.1"/>
    </source>
</evidence>